<keyword evidence="1" id="KW-1133">Transmembrane helix</keyword>
<sequence>MLRNRLCYGLVLLGTSLFFLCYDGYLSYYVFFLSLLLPLFSLVLSLPGMLLLRLELSLSGPDPALGRCRKGEAATLRLTARCPWFLTGSRVKLRLTVKNTLTGERRREWLVFSPSREPLTIEHQVASPHCGLVECSLSRGKCCDLLGLFTLPLRLKKAPPCRVYFFPAVYRPALALGEQPLPGGEGDKYSPHKPGDDPTELFGLRPYREGDRLSRIHWKLSQKTGQTLVKELGLPVSERVLFLLDLTGPGEEISLQLDAFATLSGFLTDQGAAHRVGCRGKNGAFALYEIAGPEDALPVLETLLSLGGAAPLPPPAPEDLPDGVAHLLLLSGHPEESLCALLQDRYPSARRTLLWTGPEGASPPAGFSQALRLRPGQLTQLFNGWTL</sequence>
<keyword evidence="1" id="KW-0812">Transmembrane</keyword>
<name>A0A9D1YAS3_9FIRM</name>
<accession>A0A9D1YAS3</accession>
<organism evidence="2 3">
    <name type="scientific">Candidatus Acutalibacter pullistercoris</name>
    <dbReference type="NCBI Taxonomy" id="2838418"/>
    <lineage>
        <taxon>Bacteria</taxon>
        <taxon>Bacillati</taxon>
        <taxon>Bacillota</taxon>
        <taxon>Clostridia</taxon>
        <taxon>Eubacteriales</taxon>
        <taxon>Acutalibacteraceae</taxon>
        <taxon>Acutalibacter</taxon>
    </lineage>
</organism>
<dbReference type="PANTHER" id="PTHR34351">
    <property type="entry name" value="SLR1927 PROTEIN-RELATED"/>
    <property type="match status" value="1"/>
</dbReference>
<dbReference type="PANTHER" id="PTHR34351:SF2">
    <property type="entry name" value="DUF58 DOMAIN-CONTAINING PROTEIN"/>
    <property type="match status" value="1"/>
</dbReference>
<evidence type="ECO:0000313" key="3">
    <source>
        <dbReference type="Proteomes" id="UP000823915"/>
    </source>
</evidence>
<keyword evidence="1" id="KW-0472">Membrane</keyword>
<reference evidence="2" key="2">
    <citation type="submission" date="2021-04" db="EMBL/GenBank/DDBJ databases">
        <authorList>
            <person name="Gilroy R."/>
        </authorList>
    </citation>
    <scope>NUCLEOTIDE SEQUENCE</scope>
    <source>
        <strain evidence="2">1282</strain>
    </source>
</reference>
<dbReference type="EMBL" id="DXDU01000011">
    <property type="protein sequence ID" value="HIY25716.1"/>
    <property type="molecule type" value="Genomic_DNA"/>
</dbReference>
<dbReference type="AlphaFoldDB" id="A0A9D1YAS3"/>
<proteinExistence type="predicted"/>
<feature type="transmembrane region" description="Helical" evidence="1">
    <location>
        <begin position="31"/>
        <end position="52"/>
    </location>
</feature>
<gene>
    <name evidence="2" type="ORF">H9838_00905</name>
</gene>
<dbReference type="Proteomes" id="UP000823915">
    <property type="component" value="Unassembled WGS sequence"/>
</dbReference>
<evidence type="ECO:0000313" key="2">
    <source>
        <dbReference type="EMBL" id="HIY25716.1"/>
    </source>
</evidence>
<evidence type="ECO:0000256" key="1">
    <source>
        <dbReference type="SAM" id="Phobius"/>
    </source>
</evidence>
<comment type="caution">
    <text evidence="2">The sequence shown here is derived from an EMBL/GenBank/DDBJ whole genome shotgun (WGS) entry which is preliminary data.</text>
</comment>
<reference evidence="2" key="1">
    <citation type="journal article" date="2021" name="PeerJ">
        <title>Extensive microbial diversity within the chicken gut microbiome revealed by metagenomics and culture.</title>
        <authorList>
            <person name="Gilroy R."/>
            <person name="Ravi A."/>
            <person name="Getino M."/>
            <person name="Pursley I."/>
            <person name="Horton D.L."/>
            <person name="Alikhan N.F."/>
            <person name="Baker D."/>
            <person name="Gharbi K."/>
            <person name="Hall N."/>
            <person name="Watson M."/>
            <person name="Adriaenssens E.M."/>
            <person name="Foster-Nyarko E."/>
            <person name="Jarju S."/>
            <person name="Secka A."/>
            <person name="Antonio M."/>
            <person name="Oren A."/>
            <person name="Chaudhuri R.R."/>
            <person name="La Ragione R."/>
            <person name="Hildebrand F."/>
            <person name="Pallen M.J."/>
        </authorList>
    </citation>
    <scope>NUCLEOTIDE SEQUENCE</scope>
    <source>
        <strain evidence="2">1282</strain>
    </source>
</reference>
<protein>
    <submittedName>
        <fullName evidence="2">DUF58 domain-containing protein</fullName>
    </submittedName>
</protein>
<feature type="transmembrane region" description="Helical" evidence="1">
    <location>
        <begin position="7"/>
        <end position="25"/>
    </location>
</feature>